<comment type="caution">
    <text evidence="1">The sequence shown here is derived from an EMBL/GenBank/DDBJ whole genome shotgun (WGS) entry which is preliminary data.</text>
</comment>
<evidence type="ECO:0008006" key="3">
    <source>
        <dbReference type="Google" id="ProtNLM"/>
    </source>
</evidence>
<dbReference type="PANTHER" id="PTHR47909">
    <property type="entry name" value="ALPHA/BETA-HYDROLASES SUPERFAMILY PROTEIN"/>
    <property type="match status" value="1"/>
</dbReference>
<evidence type="ECO:0000313" key="1">
    <source>
        <dbReference type="EMBL" id="TCJ13213.1"/>
    </source>
</evidence>
<evidence type="ECO:0000313" key="2">
    <source>
        <dbReference type="Proteomes" id="UP000295244"/>
    </source>
</evidence>
<gene>
    <name evidence="1" type="ORF">E0L93_15105</name>
</gene>
<dbReference type="EMBL" id="SKBU01000041">
    <property type="protein sequence ID" value="TCJ13213.1"/>
    <property type="molecule type" value="Genomic_DNA"/>
</dbReference>
<dbReference type="AlphaFoldDB" id="A0A4R1B960"/>
<accession>A0A4R1B960</accession>
<dbReference type="OrthoDB" id="8871309at2"/>
<dbReference type="PANTHER" id="PTHR47909:SF2">
    <property type="entry name" value="GPI INOSITOL-DEACYLASE"/>
    <property type="match status" value="1"/>
</dbReference>
<dbReference type="SUPFAM" id="SSF53474">
    <property type="entry name" value="alpha/beta-Hydrolases"/>
    <property type="match status" value="1"/>
</dbReference>
<reference evidence="1 2" key="1">
    <citation type="submission" date="2019-03" db="EMBL/GenBank/DDBJ databases">
        <title>Whole genome sequence of a novel Rubrobacter taiwanensis strain, isolated from Yellowstone National Park.</title>
        <authorList>
            <person name="Freed S."/>
            <person name="Ramaley R.F."/>
            <person name="Kyndt J.A."/>
        </authorList>
    </citation>
    <scope>NUCLEOTIDE SEQUENCE [LARGE SCALE GENOMIC DNA]</scope>
    <source>
        <strain evidence="1 2">Yellowstone</strain>
    </source>
</reference>
<name>A0A4R1B960_9ACTN</name>
<proteinExistence type="predicted"/>
<keyword evidence="2" id="KW-1185">Reference proteome</keyword>
<organism evidence="1 2">
    <name type="scientific">Rubrobacter taiwanensis</name>
    <dbReference type="NCBI Taxonomy" id="185139"/>
    <lineage>
        <taxon>Bacteria</taxon>
        <taxon>Bacillati</taxon>
        <taxon>Actinomycetota</taxon>
        <taxon>Rubrobacteria</taxon>
        <taxon>Rubrobacterales</taxon>
        <taxon>Rubrobacteraceae</taxon>
        <taxon>Rubrobacter</taxon>
    </lineage>
</organism>
<sequence length="234" mass="25662">MEPRSPIVLVGGLNTWPFRYRKFARLLEEAAGRRVFVAGINPLDWLWGRISGYGQLIFQVATAVDRALLEAGAERAVLVGHSAGGIACRVYLGGDPPYGGRRYSGHRRVSHLITLGSPHRVAEKRPLAPILEVDRLFPGCPHEPQIEYVSVAGSAVDGAKSWLARKRYERLVEDGRVPGDGAVPAECAVLPGSRAVVLDDVRHAPISRGKWYGEDRETILRWWPESLLAGEDGA</sequence>
<dbReference type="Gene3D" id="3.40.50.1820">
    <property type="entry name" value="alpha/beta hydrolase"/>
    <property type="match status" value="1"/>
</dbReference>
<protein>
    <recommendedName>
        <fullName evidence="3">Lipase</fullName>
    </recommendedName>
</protein>
<dbReference type="RefSeq" id="WP_132692916.1">
    <property type="nucleotide sequence ID" value="NZ_SKBU01000041.1"/>
</dbReference>
<dbReference type="Proteomes" id="UP000295244">
    <property type="component" value="Unassembled WGS sequence"/>
</dbReference>
<dbReference type="InterPro" id="IPR029058">
    <property type="entry name" value="AB_hydrolase_fold"/>
</dbReference>